<dbReference type="InterPro" id="IPR013325">
    <property type="entry name" value="RNA_pol_sigma_r2"/>
</dbReference>
<keyword evidence="3" id="KW-0731">Sigma factor</keyword>
<dbReference type="Pfam" id="PF04542">
    <property type="entry name" value="Sigma70_r2"/>
    <property type="match status" value="1"/>
</dbReference>
<evidence type="ECO:0000313" key="7">
    <source>
        <dbReference type="EMBL" id="SDP69828.1"/>
    </source>
</evidence>
<dbReference type="Gene3D" id="1.10.10.10">
    <property type="entry name" value="Winged helix-like DNA-binding domain superfamily/Winged helix DNA-binding domain"/>
    <property type="match status" value="1"/>
</dbReference>
<dbReference type="InterPro" id="IPR007627">
    <property type="entry name" value="RNA_pol_sigma70_r2"/>
</dbReference>
<dbReference type="InterPro" id="IPR013324">
    <property type="entry name" value="RNA_pol_sigma_r3/r4-like"/>
</dbReference>
<dbReference type="Gene3D" id="1.10.1740.10">
    <property type="match status" value="1"/>
</dbReference>
<sequence length="183" mass="20625">MEHAEVAIASDQAIRAELGQHLARLWRYGLLLSRQRHVAEDLVQATCVRALERAAQFAPGTRMDHWLMSILHSIWLNEIRARRVRHGQGTIEGEQVLSFDGEYAAQTHVMAAQVIRRVDALPETQRETVFLAYVEGLSYREVAEVLQVPIGTVMSRLATARAKLAEYPPLQAVPNPSTHGERR</sequence>
<feature type="domain" description="RNA polymerase sigma-70 region 2" evidence="5">
    <location>
        <begin position="20"/>
        <end position="83"/>
    </location>
</feature>
<feature type="domain" description="RNA polymerase sigma factor 70 region 4 type 2" evidence="6">
    <location>
        <begin position="113"/>
        <end position="164"/>
    </location>
</feature>
<reference evidence="7 8" key="1">
    <citation type="submission" date="2016-10" db="EMBL/GenBank/DDBJ databases">
        <authorList>
            <person name="de Groot N.N."/>
        </authorList>
    </citation>
    <scope>NUCLEOTIDE SEQUENCE [LARGE SCALE GENOMIC DNA]</scope>
    <source>
        <strain evidence="7 8">BS3776</strain>
    </source>
</reference>
<keyword evidence="2" id="KW-0805">Transcription regulation</keyword>
<dbReference type="SUPFAM" id="SSF88659">
    <property type="entry name" value="Sigma3 and sigma4 domains of RNA polymerase sigma factors"/>
    <property type="match status" value="1"/>
</dbReference>
<comment type="similarity">
    <text evidence="1">Belongs to the sigma-70 factor family. ECF subfamily.</text>
</comment>
<dbReference type="AlphaFoldDB" id="A0A1H0UV88"/>
<dbReference type="InterPro" id="IPR036388">
    <property type="entry name" value="WH-like_DNA-bd_sf"/>
</dbReference>
<dbReference type="PANTHER" id="PTHR43133:SF25">
    <property type="entry name" value="RNA POLYMERASE SIGMA FACTOR RFAY-RELATED"/>
    <property type="match status" value="1"/>
</dbReference>
<evidence type="ECO:0000259" key="5">
    <source>
        <dbReference type="Pfam" id="PF04542"/>
    </source>
</evidence>
<proteinExistence type="inferred from homology"/>
<evidence type="ECO:0000256" key="3">
    <source>
        <dbReference type="ARBA" id="ARBA00023082"/>
    </source>
</evidence>
<organism evidence="7 8">
    <name type="scientific">Pseudomonas reinekei</name>
    <dbReference type="NCBI Taxonomy" id="395598"/>
    <lineage>
        <taxon>Bacteria</taxon>
        <taxon>Pseudomonadati</taxon>
        <taxon>Pseudomonadota</taxon>
        <taxon>Gammaproteobacteria</taxon>
        <taxon>Pseudomonadales</taxon>
        <taxon>Pseudomonadaceae</taxon>
        <taxon>Pseudomonas</taxon>
    </lineage>
</organism>
<dbReference type="CDD" id="cd06171">
    <property type="entry name" value="Sigma70_r4"/>
    <property type="match status" value="1"/>
</dbReference>
<dbReference type="GO" id="GO:0003677">
    <property type="term" value="F:DNA binding"/>
    <property type="evidence" value="ECO:0007669"/>
    <property type="project" value="InterPro"/>
</dbReference>
<evidence type="ECO:0000313" key="8">
    <source>
        <dbReference type="Proteomes" id="UP000198549"/>
    </source>
</evidence>
<dbReference type="Pfam" id="PF08281">
    <property type="entry name" value="Sigma70_r4_2"/>
    <property type="match status" value="1"/>
</dbReference>
<gene>
    <name evidence="7" type="ORF">SAMN04490202_5655</name>
</gene>
<protein>
    <submittedName>
        <fullName evidence="7">RNA polymerase sigma-70 factor, ECF subfamily</fullName>
    </submittedName>
</protein>
<dbReference type="InterPro" id="IPR039425">
    <property type="entry name" value="RNA_pol_sigma-70-like"/>
</dbReference>
<dbReference type="GO" id="GO:0016987">
    <property type="term" value="F:sigma factor activity"/>
    <property type="evidence" value="ECO:0007669"/>
    <property type="project" value="UniProtKB-KW"/>
</dbReference>
<dbReference type="SUPFAM" id="SSF88946">
    <property type="entry name" value="Sigma2 domain of RNA polymerase sigma factors"/>
    <property type="match status" value="1"/>
</dbReference>
<evidence type="ECO:0000259" key="6">
    <source>
        <dbReference type="Pfam" id="PF08281"/>
    </source>
</evidence>
<dbReference type="NCBIfam" id="TIGR02937">
    <property type="entry name" value="sigma70-ECF"/>
    <property type="match status" value="1"/>
</dbReference>
<dbReference type="Proteomes" id="UP000198549">
    <property type="component" value="Chromosome I"/>
</dbReference>
<dbReference type="GO" id="GO:0006352">
    <property type="term" value="P:DNA-templated transcription initiation"/>
    <property type="evidence" value="ECO:0007669"/>
    <property type="project" value="InterPro"/>
</dbReference>
<evidence type="ECO:0000256" key="2">
    <source>
        <dbReference type="ARBA" id="ARBA00023015"/>
    </source>
</evidence>
<evidence type="ECO:0000256" key="1">
    <source>
        <dbReference type="ARBA" id="ARBA00010641"/>
    </source>
</evidence>
<dbReference type="PANTHER" id="PTHR43133">
    <property type="entry name" value="RNA POLYMERASE ECF-TYPE SIGMA FACTO"/>
    <property type="match status" value="1"/>
</dbReference>
<evidence type="ECO:0000256" key="4">
    <source>
        <dbReference type="ARBA" id="ARBA00023163"/>
    </source>
</evidence>
<dbReference type="InterPro" id="IPR013249">
    <property type="entry name" value="RNA_pol_sigma70_r4_t2"/>
</dbReference>
<dbReference type="EMBL" id="LT629709">
    <property type="protein sequence ID" value="SDP69828.1"/>
    <property type="molecule type" value="Genomic_DNA"/>
</dbReference>
<dbReference type="InterPro" id="IPR014284">
    <property type="entry name" value="RNA_pol_sigma-70_dom"/>
</dbReference>
<accession>A0A1H0UV88</accession>
<keyword evidence="4" id="KW-0804">Transcription</keyword>
<name>A0A1H0UV88_PSERE</name>